<dbReference type="SUPFAM" id="SSF46785">
    <property type="entry name" value="Winged helix' DNA-binding domain"/>
    <property type="match status" value="1"/>
</dbReference>
<keyword evidence="5" id="KW-0805">Transcription regulation</keyword>
<dbReference type="InterPro" id="IPR045864">
    <property type="entry name" value="aa-tRNA-synth_II/BPL/LPL"/>
</dbReference>
<dbReference type="RefSeq" id="WP_186873019.1">
    <property type="nucleotide sequence ID" value="NZ_JACOOR010000001.1"/>
</dbReference>
<evidence type="ECO:0000256" key="5">
    <source>
        <dbReference type="HAMAP-Rule" id="MF_00978"/>
    </source>
</evidence>
<keyword evidence="4 5" id="KW-0092">Biotin</keyword>
<dbReference type="NCBIfam" id="TIGR00121">
    <property type="entry name" value="birA_ligase"/>
    <property type="match status" value="1"/>
</dbReference>
<keyword evidence="5" id="KW-0238">DNA-binding</keyword>
<proteinExistence type="inferred from homology"/>
<evidence type="ECO:0000256" key="2">
    <source>
        <dbReference type="ARBA" id="ARBA00022741"/>
    </source>
</evidence>
<feature type="binding site" evidence="5">
    <location>
        <begin position="89"/>
        <end position="91"/>
    </location>
    <ligand>
        <name>biotin</name>
        <dbReference type="ChEBI" id="CHEBI:57586"/>
    </ligand>
</feature>
<dbReference type="SUPFAM" id="SSF50037">
    <property type="entry name" value="C-terminal domain of transcriptional repressors"/>
    <property type="match status" value="1"/>
</dbReference>
<dbReference type="Pfam" id="PF02237">
    <property type="entry name" value="BPL_C"/>
    <property type="match status" value="1"/>
</dbReference>
<name>A0A923L9U7_9FIRM</name>
<keyword evidence="1 5" id="KW-0436">Ligase</keyword>
<dbReference type="PANTHER" id="PTHR12835:SF5">
    <property type="entry name" value="BIOTIN--PROTEIN LIGASE"/>
    <property type="match status" value="1"/>
</dbReference>
<feature type="domain" description="BPL/LPL catalytic" evidence="6">
    <location>
        <begin position="66"/>
        <end position="255"/>
    </location>
</feature>
<dbReference type="InterPro" id="IPR008988">
    <property type="entry name" value="Transcriptional_repressor_C"/>
</dbReference>
<dbReference type="InterPro" id="IPR003142">
    <property type="entry name" value="BPL_C"/>
</dbReference>
<accession>A0A923L9U7</accession>
<evidence type="ECO:0000259" key="6">
    <source>
        <dbReference type="PROSITE" id="PS51733"/>
    </source>
</evidence>
<reference evidence="7" key="1">
    <citation type="submission" date="2020-08" db="EMBL/GenBank/DDBJ databases">
        <title>Genome public.</title>
        <authorList>
            <person name="Liu C."/>
            <person name="Sun Q."/>
        </authorList>
    </citation>
    <scope>NUCLEOTIDE SEQUENCE</scope>
    <source>
        <strain evidence="7">NSJ-68</strain>
    </source>
</reference>
<dbReference type="GO" id="GO:0006355">
    <property type="term" value="P:regulation of DNA-templated transcription"/>
    <property type="evidence" value="ECO:0007669"/>
    <property type="project" value="UniProtKB-UniRule"/>
</dbReference>
<dbReference type="PROSITE" id="PS51733">
    <property type="entry name" value="BPL_LPL_CATALYTIC"/>
    <property type="match status" value="1"/>
</dbReference>
<dbReference type="InterPro" id="IPR013196">
    <property type="entry name" value="HTH_11"/>
</dbReference>
<evidence type="ECO:0000256" key="3">
    <source>
        <dbReference type="ARBA" id="ARBA00022840"/>
    </source>
</evidence>
<gene>
    <name evidence="5" type="primary">birA</name>
    <name evidence="7" type="ORF">H8S44_01075</name>
</gene>
<dbReference type="AlphaFoldDB" id="A0A923L9U7"/>
<dbReference type="InterPro" id="IPR036390">
    <property type="entry name" value="WH_DNA-bd_sf"/>
</dbReference>
<dbReference type="InterPro" id="IPR011991">
    <property type="entry name" value="ArsR-like_HTH"/>
</dbReference>
<keyword evidence="2 5" id="KW-0547">Nucleotide-binding</keyword>
<feature type="binding site" evidence="5">
    <location>
        <begin position="117"/>
        <end position="119"/>
    </location>
    <ligand>
        <name>biotin</name>
        <dbReference type="ChEBI" id="CHEBI:57586"/>
    </ligand>
</feature>
<dbReference type="CDD" id="cd16442">
    <property type="entry name" value="BPL"/>
    <property type="match status" value="1"/>
</dbReference>
<organism evidence="7 8">
    <name type="scientific">Anaerosacchariphilus hominis</name>
    <dbReference type="NCBI Taxonomy" id="2763017"/>
    <lineage>
        <taxon>Bacteria</taxon>
        <taxon>Bacillati</taxon>
        <taxon>Bacillota</taxon>
        <taxon>Clostridia</taxon>
        <taxon>Lachnospirales</taxon>
        <taxon>Lachnospiraceae</taxon>
        <taxon>Anaerosacchariphilus</taxon>
    </lineage>
</organism>
<comment type="catalytic activity">
    <reaction evidence="5">
        <text>biotin + L-lysyl-[protein] + ATP = N(6)-biotinyl-L-lysyl-[protein] + AMP + diphosphate + H(+)</text>
        <dbReference type="Rhea" id="RHEA:11756"/>
        <dbReference type="Rhea" id="RHEA-COMP:9752"/>
        <dbReference type="Rhea" id="RHEA-COMP:10505"/>
        <dbReference type="ChEBI" id="CHEBI:15378"/>
        <dbReference type="ChEBI" id="CHEBI:29969"/>
        <dbReference type="ChEBI" id="CHEBI:30616"/>
        <dbReference type="ChEBI" id="CHEBI:33019"/>
        <dbReference type="ChEBI" id="CHEBI:57586"/>
        <dbReference type="ChEBI" id="CHEBI:83144"/>
        <dbReference type="ChEBI" id="CHEBI:456215"/>
        <dbReference type="EC" id="6.3.4.15"/>
    </reaction>
</comment>
<dbReference type="GO" id="GO:0009249">
    <property type="term" value="P:protein lipoylation"/>
    <property type="evidence" value="ECO:0007669"/>
    <property type="project" value="UniProtKB-ARBA"/>
</dbReference>
<dbReference type="Pfam" id="PF08279">
    <property type="entry name" value="HTH_11"/>
    <property type="match status" value="1"/>
</dbReference>
<comment type="similarity">
    <text evidence="5">Belongs to the biotin--protein ligase family.</text>
</comment>
<dbReference type="HAMAP" id="MF_00978">
    <property type="entry name" value="Bifunct_BirA"/>
    <property type="match status" value="1"/>
</dbReference>
<dbReference type="PANTHER" id="PTHR12835">
    <property type="entry name" value="BIOTIN PROTEIN LIGASE"/>
    <property type="match status" value="1"/>
</dbReference>
<dbReference type="SUPFAM" id="SSF55681">
    <property type="entry name" value="Class II aaRS and biotin synthetases"/>
    <property type="match status" value="1"/>
</dbReference>
<dbReference type="GO" id="GO:0016740">
    <property type="term" value="F:transferase activity"/>
    <property type="evidence" value="ECO:0007669"/>
    <property type="project" value="UniProtKB-ARBA"/>
</dbReference>
<dbReference type="GO" id="GO:0005524">
    <property type="term" value="F:ATP binding"/>
    <property type="evidence" value="ECO:0007669"/>
    <property type="project" value="UniProtKB-UniRule"/>
</dbReference>
<dbReference type="InterPro" id="IPR004408">
    <property type="entry name" value="Biotin_CoA_COase_ligase"/>
</dbReference>
<dbReference type="InterPro" id="IPR004143">
    <property type="entry name" value="BPL_LPL_catalytic"/>
</dbReference>
<dbReference type="InterPro" id="IPR030855">
    <property type="entry name" value="Bifunct_BirA"/>
</dbReference>
<dbReference type="GO" id="GO:0004077">
    <property type="term" value="F:biotin--[biotin carboxyl-carrier protein] ligase activity"/>
    <property type="evidence" value="ECO:0007669"/>
    <property type="project" value="UniProtKB-UniRule"/>
</dbReference>
<protein>
    <recommendedName>
        <fullName evidence="5">Bifunctional ligase/repressor BirA</fullName>
    </recommendedName>
    <alternativeName>
        <fullName evidence="5">Biotin--[acetyl-CoA-carboxylase] ligase</fullName>
        <ecNumber evidence="5">6.3.4.15</ecNumber>
    </alternativeName>
    <alternativeName>
        <fullName evidence="5">Biotin--protein ligase</fullName>
    </alternativeName>
    <alternativeName>
        <fullName evidence="5">Biotin-[acetyl-CoA carboxylase] synthetase</fullName>
    </alternativeName>
</protein>
<comment type="function">
    <text evidence="5">Acts both as a biotin--[acetyl-CoA-carboxylase] ligase and a repressor.</text>
</comment>
<keyword evidence="3 5" id="KW-0067">ATP-binding</keyword>
<dbReference type="InterPro" id="IPR036388">
    <property type="entry name" value="WH-like_DNA-bd_sf"/>
</dbReference>
<dbReference type="Gene3D" id="3.30.930.10">
    <property type="entry name" value="Bira Bifunctional Protein, Domain 2"/>
    <property type="match status" value="1"/>
</dbReference>
<dbReference type="Pfam" id="PF03099">
    <property type="entry name" value="BPL_LplA_LipB"/>
    <property type="match status" value="1"/>
</dbReference>
<evidence type="ECO:0000256" key="4">
    <source>
        <dbReference type="ARBA" id="ARBA00023267"/>
    </source>
</evidence>
<feature type="DNA-binding region" description="H-T-H motif" evidence="5">
    <location>
        <begin position="18"/>
        <end position="37"/>
    </location>
</feature>
<dbReference type="Gene3D" id="1.10.10.10">
    <property type="entry name" value="Winged helix-like DNA-binding domain superfamily/Winged helix DNA-binding domain"/>
    <property type="match status" value="1"/>
</dbReference>
<evidence type="ECO:0000313" key="7">
    <source>
        <dbReference type="EMBL" id="MBC5658378.1"/>
    </source>
</evidence>
<dbReference type="GO" id="GO:0005737">
    <property type="term" value="C:cytoplasm"/>
    <property type="evidence" value="ECO:0007669"/>
    <property type="project" value="TreeGrafter"/>
</dbReference>
<dbReference type="EC" id="6.3.4.15" evidence="5"/>
<evidence type="ECO:0000313" key="8">
    <source>
        <dbReference type="Proteomes" id="UP000649345"/>
    </source>
</evidence>
<sequence>MKEKILTALREREGYVSGQELCETLAVSRTAVWKAVTKLREEGYEIDSVQNKGYSLLASPDAMTEAEIRSWLHTREMGQNLVCFEDTDSTNLQAKYLAEEGAPHGTLVCADQQTKGRGRRGRAWDSPPGEAIYMSLMLRPAIRPEHASMLTLVMGMAVADACNELMEGNMAGLKWPNDLVINGKKAAGTLTEMSAELDCIHYVVIGTGINVNTREFPAELSQAISLRQAAGHSFQRAELIALCMKYFETYYGLFEQTEDLSLLKKDYDRLLVNTGREVRVLEPGHEYTGTALGINRYGELQVRCEDGHVEEIYAGEVSVRGIYGYV</sequence>
<dbReference type="CDD" id="cd00090">
    <property type="entry name" value="HTH_ARSR"/>
    <property type="match status" value="1"/>
</dbReference>
<evidence type="ECO:0000256" key="1">
    <source>
        <dbReference type="ARBA" id="ARBA00022598"/>
    </source>
</evidence>
<keyword evidence="5" id="KW-0678">Repressor</keyword>
<keyword evidence="5" id="KW-0804">Transcription</keyword>
<comment type="caution">
    <text evidence="7">The sequence shown here is derived from an EMBL/GenBank/DDBJ whole genome shotgun (WGS) entry which is preliminary data.</text>
</comment>
<feature type="binding site" evidence="5">
    <location>
        <position position="185"/>
    </location>
    <ligand>
        <name>biotin</name>
        <dbReference type="ChEBI" id="CHEBI:57586"/>
    </ligand>
</feature>
<keyword evidence="8" id="KW-1185">Reference proteome</keyword>
<dbReference type="GO" id="GO:0003677">
    <property type="term" value="F:DNA binding"/>
    <property type="evidence" value="ECO:0007669"/>
    <property type="project" value="UniProtKB-UniRule"/>
</dbReference>
<dbReference type="EMBL" id="JACOOR010000001">
    <property type="protein sequence ID" value="MBC5658378.1"/>
    <property type="molecule type" value="Genomic_DNA"/>
</dbReference>
<feature type="binding site" evidence="5">
    <location>
        <position position="113"/>
    </location>
    <ligand>
        <name>biotin</name>
        <dbReference type="ChEBI" id="CHEBI:57586"/>
    </ligand>
</feature>
<dbReference type="Proteomes" id="UP000649345">
    <property type="component" value="Unassembled WGS sequence"/>
</dbReference>
<dbReference type="Gene3D" id="2.30.30.100">
    <property type="match status" value="1"/>
</dbReference>